<name>A0A1M5ST21_9ALTE</name>
<dbReference type="PANTHER" id="PTHR37423:SF5">
    <property type="entry name" value="SOLUBLE LYTIC MUREIN TRANSGLYCOSYLASE"/>
    <property type="match status" value="1"/>
</dbReference>
<feature type="domain" description="Lytic transglycosylase superhelical linker" evidence="4">
    <location>
        <begin position="391"/>
        <end position="453"/>
    </location>
</feature>
<dbReference type="Pfam" id="PF14718">
    <property type="entry name" value="SLT_L"/>
    <property type="match status" value="1"/>
</dbReference>
<proteinExistence type="inferred from homology"/>
<feature type="domain" description="Transglycosylase SLT" evidence="3">
    <location>
        <begin position="465"/>
        <end position="572"/>
    </location>
</feature>
<accession>A0A1M5ST21</accession>
<dbReference type="InterPro" id="IPR008258">
    <property type="entry name" value="Transglycosylase_SLT_dom_1"/>
</dbReference>
<keyword evidence="2" id="KW-0732">Signal</keyword>
<dbReference type="PANTHER" id="PTHR37423">
    <property type="entry name" value="SOLUBLE LYTIC MUREIN TRANSGLYCOSYLASE-RELATED"/>
    <property type="match status" value="1"/>
</dbReference>
<dbReference type="SUPFAM" id="SSF48435">
    <property type="entry name" value="Bacterial muramidases"/>
    <property type="match status" value="1"/>
</dbReference>
<dbReference type="SUPFAM" id="SSF53955">
    <property type="entry name" value="Lysozyme-like"/>
    <property type="match status" value="1"/>
</dbReference>
<evidence type="ECO:0000313" key="6">
    <source>
        <dbReference type="Proteomes" id="UP000184520"/>
    </source>
</evidence>
<dbReference type="GO" id="GO:0004553">
    <property type="term" value="F:hydrolase activity, hydrolyzing O-glycosyl compounds"/>
    <property type="evidence" value="ECO:0007669"/>
    <property type="project" value="InterPro"/>
</dbReference>
<dbReference type="EMBL" id="FQWD01000011">
    <property type="protein sequence ID" value="SHH41123.1"/>
    <property type="molecule type" value="Genomic_DNA"/>
</dbReference>
<sequence length="627" mass="72737">MPDERLAAQREQFLSLEKDNQIWRQPDTKRIEDALKPLKDYPLLPYLRLQALSERLKSLPVSEVDSFLTRYAGTPLETTLRKRWLSELANQSLAEPYIEAYQPHLGTRYTCDYLNFQLSVTDNPAFWLEQVNDIWLSGQSRPDECDPVFKLWQRAGLMTIDRVIGRAELVAKAGNTRMLSYLQRRLPPTHHYIITLWRQIKRNPTTVTRYADFPLKYAQYEIPVIYFGLTRLAWQNPDKAIRAFTNWQKKIDFSEGQLQQIHRAIAISLAIDNDEKAMEWLAKANVPAAEADVRHWHLAYMLRQQDWQGALEVIDSAPEREQLDEAFRYWRARGLGELDADAMQNQLLSELSGERHYYGFLASARLAKQPALTNQPLQVSDALLAKVGLYPSVKRAREWFELGRFVEARREWYYLNKKLNSEEKQAATLLASNWGWHDQAIFGFARTGHFDDVERRFPLAFAEQFQQQATQHQVDPAMAMAIARRESSFMVDAVSPAGARGLMQLMPGTVNFITSSRVSRKTLFEPDKNLAFGIQYLKYLNDKLGENPVLVTASYNAGWKRVQEWLPDEGEQPLDVWIENIPYRETRHYVKAVMAYRYIYQKQLGQDANVFDTLSRMKVSADSLTLP</sequence>
<dbReference type="CDD" id="cd13401">
    <property type="entry name" value="Slt70-like"/>
    <property type="match status" value="1"/>
</dbReference>
<protein>
    <submittedName>
        <fullName evidence="5">Soluble lytic murein transglycosylase</fullName>
    </submittedName>
</protein>
<evidence type="ECO:0000256" key="1">
    <source>
        <dbReference type="ARBA" id="ARBA00007734"/>
    </source>
</evidence>
<dbReference type="InterPro" id="IPR008939">
    <property type="entry name" value="Lytic_TGlycosylase_superhlx_U"/>
</dbReference>
<dbReference type="InterPro" id="IPR023346">
    <property type="entry name" value="Lysozyme-like_dom_sf"/>
</dbReference>
<evidence type="ECO:0000259" key="4">
    <source>
        <dbReference type="Pfam" id="PF14718"/>
    </source>
</evidence>
<dbReference type="AlphaFoldDB" id="A0A1M5ST21"/>
<dbReference type="Pfam" id="PF01464">
    <property type="entry name" value="SLT"/>
    <property type="match status" value="1"/>
</dbReference>
<dbReference type="InterPro" id="IPR012289">
    <property type="entry name" value="Lytic_TGlycosylase_superhlx_L"/>
</dbReference>
<gene>
    <name evidence="5" type="ORF">SAMN05216361_0066</name>
</gene>
<dbReference type="STRING" id="634436.SAMN05216361_0066"/>
<reference evidence="6" key="1">
    <citation type="submission" date="2016-11" db="EMBL/GenBank/DDBJ databases">
        <authorList>
            <person name="Varghese N."/>
            <person name="Submissions S."/>
        </authorList>
    </citation>
    <scope>NUCLEOTIDE SEQUENCE [LARGE SCALE GENOMIC DNA]</scope>
    <source>
        <strain evidence="6">CGMCC 1.8995</strain>
    </source>
</reference>
<dbReference type="Gene3D" id="1.25.20.10">
    <property type="entry name" value="Bacterial muramidases"/>
    <property type="match status" value="1"/>
</dbReference>
<keyword evidence="6" id="KW-1185">Reference proteome</keyword>
<dbReference type="Gene3D" id="1.10.530.10">
    <property type="match status" value="1"/>
</dbReference>
<dbReference type="InterPro" id="IPR037061">
    <property type="entry name" value="Lytic_TGlycoase_superhlx_L_sf"/>
</dbReference>
<organism evidence="5 6">
    <name type="scientific">Marisediminitalea aggregata</name>
    <dbReference type="NCBI Taxonomy" id="634436"/>
    <lineage>
        <taxon>Bacteria</taxon>
        <taxon>Pseudomonadati</taxon>
        <taxon>Pseudomonadota</taxon>
        <taxon>Gammaproteobacteria</taxon>
        <taxon>Alteromonadales</taxon>
        <taxon>Alteromonadaceae</taxon>
        <taxon>Marisediminitalea</taxon>
    </lineage>
</organism>
<dbReference type="GO" id="GO:0042597">
    <property type="term" value="C:periplasmic space"/>
    <property type="evidence" value="ECO:0007669"/>
    <property type="project" value="InterPro"/>
</dbReference>
<dbReference type="Proteomes" id="UP000184520">
    <property type="component" value="Unassembled WGS sequence"/>
</dbReference>
<evidence type="ECO:0000256" key="2">
    <source>
        <dbReference type="ARBA" id="ARBA00022729"/>
    </source>
</evidence>
<dbReference type="Gene3D" id="1.10.1240.20">
    <property type="entry name" value="Lytic transglycosylase, superhelical linker domain"/>
    <property type="match status" value="1"/>
</dbReference>
<evidence type="ECO:0000313" key="5">
    <source>
        <dbReference type="EMBL" id="SHH41123.1"/>
    </source>
</evidence>
<comment type="similarity">
    <text evidence="1">Belongs to the transglycosylase Slt family.</text>
</comment>
<evidence type="ECO:0000259" key="3">
    <source>
        <dbReference type="Pfam" id="PF01464"/>
    </source>
</evidence>